<dbReference type="Pfam" id="PF12775">
    <property type="entry name" value="AAA_7"/>
    <property type="match status" value="1"/>
</dbReference>
<dbReference type="GO" id="GO:0045505">
    <property type="term" value="F:dynein intermediate chain binding"/>
    <property type="evidence" value="ECO:0007669"/>
    <property type="project" value="InterPro"/>
</dbReference>
<feature type="non-terminal residue" evidence="2">
    <location>
        <position position="254"/>
    </location>
</feature>
<dbReference type="AlphaFoldDB" id="A0A0H5R5G8"/>
<dbReference type="SUPFAM" id="SSF52540">
    <property type="entry name" value="P-loop containing nucleoside triphosphate hydrolases"/>
    <property type="match status" value="1"/>
</dbReference>
<organism evidence="2">
    <name type="scientific">Spongospora subterranea</name>
    <dbReference type="NCBI Taxonomy" id="70186"/>
    <lineage>
        <taxon>Eukaryota</taxon>
        <taxon>Sar</taxon>
        <taxon>Rhizaria</taxon>
        <taxon>Endomyxa</taxon>
        <taxon>Phytomyxea</taxon>
        <taxon>Plasmodiophorida</taxon>
        <taxon>Plasmodiophoridae</taxon>
        <taxon>Spongospora</taxon>
    </lineage>
</organism>
<evidence type="ECO:0000259" key="1">
    <source>
        <dbReference type="Pfam" id="PF17852"/>
    </source>
</evidence>
<evidence type="ECO:0000313" key="2">
    <source>
        <dbReference type="EMBL" id="CRZ03414.1"/>
    </source>
</evidence>
<sequence>CRYGYIAYPNEEISATNCHPESEKARFLDQLKALSQDIYLFAVIWAVGGSISEKYRDRFSDFIKQLVPRSRIPKTGSVFEYYIDVKQGFWKKWDGKVGDFNFSVDSAYFQLLVPTIDTATFSFLMELQIKLNHSVFFTGVTGVGKSIIAADVFQSMKEKSGAIPVAINFSAQTGSRQVQETIESKLEKKRKNLLGGPLGKQVIIFIDDVNMPAVEQFGAQPPIELLRQFQDMKGFYDRDKLFWKSITDVTVCCG</sequence>
<dbReference type="Pfam" id="PF17852">
    <property type="entry name" value="Dynein_AAA_lid"/>
    <property type="match status" value="1"/>
</dbReference>
<reference evidence="2" key="1">
    <citation type="submission" date="2015-04" db="EMBL/GenBank/DDBJ databases">
        <title>The genome sequence of the plant pathogenic Rhizarian Plasmodiophora brassicae reveals insights in its biotrophic life cycle and the origin of chitin synthesis.</title>
        <authorList>
            <person name="Schwelm A."/>
            <person name="Fogelqvist J."/>
            <person name="Knaust A."/>
            <person name="Julke S."/>
            <person name="Lilja T."/>
            <person name="Dhandapani V."/>
            <person name="Bonilla-Rosso G."/>
            <person name="Karlsson M."/>
            <person name="Shevchenko A."/>
            <person name="Choi S.R."/>
            <person name="Kim H.G."/>
            <person name="Park J.Y."/>
            <person name="Lim Y.P."/>
            <person name="Ludwig-Muller J."/>
            <person name="Dixelius C."/>
        </authorList>
    </citation>
    <scope>NUCLEOTIDE SEQUENCE</scope>
    <source>
        <tissue evidence="2">Potato root galls</tissue>
    </source>
</reference>
<dbReference type="GO" id="GO:0030286">
    <property type="term" value="C:dynein complex"/>
    <property type="evidence" value="ECO:0007669"/>
    <property type="project" value="InterPro"/>
</dbReference>
<dbReference type="PANTHER" id="PTHR22878">
    <property type="entry name" value="DYNEIN HEAVY CHAIN 6, AXONEMAL-LIKE-RELATED"/>
    <property type="match status" value="1"/>
</dbReference>
<dbReference type="InterPro" id="IPR041466">
    <property type="entry name" value="Dynein_AAA5_ext"/>
</dbReference>
<feature type="non-terminal residue" evidence="2">
    <location>
        <position position="1"/>
    </location>
</feature>
<dbReference type="Gene3D" id="3.40.50.300">
    <property type="entry name" value="P-loop containing nucleotide triphosphate hydrolases"/>
    <property type="match status" value="1"/>
</dbReference>
<dbReference type="GO" id="GO:0051959">
    <property type="term" value="F:dynein light intermediate chain binding"/>
    <property type="evidence" value="ECO:0007669"/>
    <property type="project" value="InterPro"/>
</dbReference>
<protein>
    <recommendedName>
        <fullName evidence="1">Dynein heavy chain AAA 5 extension domain-containing protein</fullName>
    </recommendedName>
</protein>
<dbReference type="GO" id="GO:0007018">
    <property type="term" value="P:microtubule-based movement"/>
    <property type="evidence" value="ECO:0007669"/>
    <property type="project" value="InterPro"/>
</dbReference>
<dbReference type="InterPro" id="IPR027417">
    <property type="entry name" value="P-loop_NTPase"/>
</dbReference>
<dbReference type="PANTHER" id="PTHR22878:SF68">
    <property type="entry name" value="DYNEIN HEAVY CHAIN 6, AXONEMAL-LIKE"/>
    <property type="match status" value="1"/>
</dbReference>
<dbReference type="Gene3D" id="1.10.472.130">
    <property type="match status" value="1"/>
</dbReference>
<accession>A0A0H5R5G8</accession>
<proteinExistence type="predicted"/>
<feature type="domain" description="Dynein heavy chain AAA 5 extension" evidence="1">
    <location>
        <begin position="25"/>
        <end position="94"/>
    </location>
</feature>
<name>A0A0H5R5G8_9EUKA</name>
<dbReference type="EMBL" id="HACM01002972">
    <property type="protein sequence ID" value="CRZ03414.1"/>
    <property type="molecule type" value="Transcribed_RNA"/>
</dbReference>
<dbReference type="InterPro" id="IPR026983">
    <property type="entry name" value="DHC"/>
</dbReference>